<evidence type="ECO:0000313" key="2">
    <source>
        <dbReference type="Proteomes" id="UP001230188"/>
    </source>
</evidence>
<dbReference type="Proteomes" id="UP001230188">
    <property type="component" value="Unassembled WGS sequence"/>
</dbReference>
<keyword evidence="2" id="KW-1185">Reference proteome</keyword>
<sequence>MLIDKTVVTLDFRLMNWNFMNFKLSVPTSTFVFAIKQRLVERHGRIRDLVVCHTAFAQANEMSDDVKTLQDYGIRGAPHTEPPVEVPIFYEFKPCDHDDPLLLHLVNE</sequence>
<reference evidence="1" key="1">
    <citation type="submission" date="2023-01" db="EMBL/GenBank/DDBJ databases">
        <title>Metagenome sequencing of chrysophaentin producing Chrysophaeum taylorii.</title>
        <authorList>
            <person name="Davison J."/>
            <person name="Bewley C."/>
        </authorList>
    </citation>
    <scope>NUCLEOTIDE SEQUENCE</scope>
    <source>
        <strain evidence="1">NIES-1699</strain>
    </source>
</reference>
<dbReference type="AlphaFoldDB" id="A0AAD7UAT3"/>
<gene>
    <name evidence="1" type="ORF">CTAYLR_005700</name>
</gene>
<dbReference type="EMBL" id="JAQMWT010000428">
    <property type="protein sequence ID" value="KAJ8601476.1"/>
    <property type="molecule type" value="Genomic_DNA"/>
</dbReference>
<protein>
    <submittedName>
        <fullName evidence="1">Uncharacterized protein</fullName>
    </submittedName>
</protein>
<evidence type="ECO:0000313" key="1">
    <source>
        <dbReference type="EMBL" id="KAJ8601476.1"/>
    </source>
</evidence>
<comment type="caution">
    <text evidence="1">The sequence shown here is derived from an EMBL/GenBank/DDBJ whole genome shotgun (WGS) entry which is preliminary data.</text>
</comment>
<name>A0AAD7UAT3_9STRA</name>
<proteinExistence type="predicted"/>
<organism evidence="1 2">
    <name type="scientific">Chrysophaeum taylorii</name>
    <dbReference type="NCBI Taxonomy" id="2483200"/>
    <lineage>
        <taxon>Eukaryota</taxon>
        <taxon>Sar</taxon>
        <taxon>Stramenopiles</taxon>
        <taxon>Ochrophyta</taxon>
        <taxon>Pelagophyceae</taxon>
        <taxon>Pelagomonadales</taxon>
        <taxon>Pelagomonadaceae</taxon>
        <taxon>Chrysophaeum</taxon>
    </lineage>
</organism>
<accession>A0AAD7UAT3</accession>